<sequence>MEGSDSEDSFSPFFEGNRASYEEFFEIFLRSHRYDDDLLEELELLFDDSDSENFIGDKDWDEKVGEIEEISFTIEDKILETINRMEGVILDCDEVIQVLDCTNFEITELAPQKNLTQKLKDDDLDKEDLENEYKDKLKEDFEEEYKDKLRRSKFIRKLKLKSDSNLIRNTKLRSDSKLTRKIKCRPDSNINRKLRFKSELRIMESRKFRSDSEIRKITDYMGSKNFTKILF</sequence>
<keyword evidence="3" id="KW-1185">Reference proteome</keyword>
<name>A0AAU9KEA0_9CILI</name>
<dbReference type="Proteomes" id="UP001162131">
    <property type="component" value="Unassembled WGS sequence"/>
</dbReference>
<comment type="caution">
    <text evidence="2">The sequence shown here is derived from an EMBL/GenBank/DDBJ whole genome shotgun (WGS) entry which is preliminary data.</text>
</comment>
<evidence type="ECO:0000256" key="1">
    <source>
        <dbReference type="SAM" id="Coils"/>
    </source>
</evidence>
<accession>A0AAU9KEA0</accession>
<protein>
    <submittedName>
        <fullName evidence="2">Uncharacterized protein</fullName>
    </submittedName>
</protein>
<feature type="coiled-coil region" evidence="1">
    <location>
        <begin position="112"/>
        <end position="139"/>
    </location>
</feature>
<dbReference type="AlphaFoldDB" id="A0AAU9KEA0"/>
<proteinExistence type="predicted"/>
<evidence type="ECO:0000313" key="2">
    <source>
        <dbReference type="EMBL" id="CAG9335209.1"/>
    </source>
</evidence>
<organism evidence="2 3">
    <name type="scientific">Blepharisma stoltei</name>
    <dbReference type="NCBI Taxonomy" id="1481888"/>
    <lineage>
        <taxon>Eukaryota</taxon>
        <taxon>Sar</taxon>
        <taxon>Alveolata</taxon>
        <taxon>Ciliophora</taxon>
        <taxon>Postciliodesmatophora</taxon>
        <taxon>Heterotrichea</taxon>
        <taxon>Heterotrichida</taxon>
        <taxon>Blepharismidae</taxon>
        <taxon>Blepharisma</taxon>
    </lineage>
</organism>
<evidence type="ECO:0000313" key="3">
    <source>
        <dbReference type="Proteomes" id="UP001162131"/>
    </source>
</evidence>
<reference evidence="2" key="1">
    <citation type="submission" date="2021-09" db="EMBL/GenBank/DDBJ databases">
        <authorList>
            <consortium name="AG Swart"/>
            <person name="Singh M."/>
            <person name="Singh A."/>
            <person name="Seah K."/>
            <person name="Emmerich C."/>
        </authorList>
    </citation>
    <scope>NUCLEOTIDE SEQUENCE</scope>
    <source>
        <strain evidence="2">ATCC30299</strain>
    </source>
</reference>
<keyword evidence="1" id="KW-0175">Coiled coil</keyword>
<gene>
    <name evidence="2" type="ORF">BSTOLATCC_MIC63419</name>
</gene>
<dbReference type="EMBL" id="CAJZBQ010000061">
    <property type="protein sequence ID" value="CAG9335209.1"/>
    <property type="molecule type" value="Genomic_DNA"/>
</dbReference>